<dbReference type="PROSITE" id="PS51257">
    <property type="entry name" value="PROKAR_LIPOPROTEIN"/>
    <property type="match status" value="1"/>
</dbReference>
<evidence type="ECO:0000313" key="2">
    <source>
        <dbReference type="Proteomes" id="UP000277597"/>
    </source>
</evidence>
<sequence length="245" mass="27748">MLSGGKEMAYYFIGGLGCNVYYPQDFLTALELPIVYLDLYCQEIRQEADLEEWFALQVDLTQEMTLIAHSLGADFAVYLASVFPSVKKLILLDGGYLNLDKICNLEEEIADALAYLEKTSYRSIEEAVSLERDEAKHWSENCSKAVKANLVFNKKAQVWKLGISQQIVKNLLTLRRLMYGRLSKLSDRQIHLFIPQKTESDPSWKVQALQGLPAYVQLAEVKDCGHNIYGDNPLGLAKMVRSVLD</sequence>
<organism evidence="1 2">
    <name type="scientific">Streptococcus sanguinis</name>
    <dbReference type="NCBI Taxonomy" id="1305"/>
    <lineage>
        <taxon>Bacteria</taxon>
        <taxon>Bacillati</taxon>
        <taxon>Bacillota</taxon>
        <taxon>Bacilli</taxon>
        <taxon>Lactobacillales</taxon>
        <taxon>Streptococcaceae</taxon>
        <taxon>Streptococcus</taxon>
    </lineage>
</organism>
<comment type="caution">
    <text evidence="1">The sequence shown here is derived from an EMBL/GenBank/DDBJ whole genome shotgun (WGS) entry which is preliminary data.</text>
</comment>
<dbReference type="GO" id="GO:0016787">
    <property type="term" value="F:hydrolase activity"/>
    <property type="evidence" value="ECO:0007669"/>
    <property type="project" value="UniProtKB-KW"/>
</dbReference>
<name>A0A3P1S1H2_STRSA</name>
<dbReference type="InterPro" id="IPR029058">
    <property type="entry name" value="AB_hydrolase_fold"/>
</dbReference>
<proteinExistence type="predicted"/>
<evidence type="ECO:0000313" key="1">
    <source>
        <dbReference type="EMBL" id="RRC90687.1"/>
    </source>
</evidence>
<dbReference type="EMBL" id="RQZI01000018">
    <property type="protein sequence ID" value="RRC90687.1"/>
    <property type="molecule type" value="Genomic_DNA"/>
</dbReference>
<accession>A0A3P1S1H2</accession>
<protein>
    <submittedName>
        <fullName evidence="1">Alpha/beta hydrolase</fullName>
    </submittedName>
</protein>
<gene>
    <name evidence="1" type="ORF">EII39_11205</name>
</gene>
<dbReference type="SUPFAM" id="SSF53474">
    <property type="entry name" value="alpha/beta-Hydrolases"/>
    <property type="match status" value="1"/>
</dbReference>
<dbReference type="Gene3D" id="3.40.50.1820">
    <property type="entry name" value="alpha/beta hydrolase"/>
    <property type="match status" value="1"/>
</dbReference>
<keyword evidence="1" id="KW-0378">Hydrolase</keyword>
<dbReference type="AlphaFoldDB" id="A0A3P1S1H2"/>
<reference evidence="1 2" key="1">
    <citation type="submission" date="2018-11" db="EMBL/GenBank/DDBJ databases">
        <title>Genomes From Bacteria Associated with the Canine Oral Cavity: a Test Case for Automated Genome-Based Taxonomic Assignment.</title>
        <authorList>
            <person name="Coil D.A."/>
            <person name="Jospin G."/>
            <person name="Darling A.E."/>
            <person name="Wallis C."/>
            <person name="Davis I.J."/>
            <person name="Harris S."/>
            <person name="Eisen J.A."/>
            <person name="Holcombe L.J."/>
            <person name="O'Flynn C."/>
        </authorList>
    </citation>
    <scope>NUCLEOTIDE SEQUENCE [LARGE SCALE GENOMIC DNA]</scope>
    <source>
        <strain evidence="1 2">OH953</strain>
    </source>
</reference>
<dbReference type="Proteomes" id="UP000277597">
    <property type="component" value="Unassembled WGS sequence"/>
</dbReference>